<proteinExistence type="predicted"/>
<dbReference type="Proteomes" id="UP000031553">
    <property type="component" value="Unassembled WGS sequence"/>
</dbReference>
<protein>
    <submittedName>
        <fullName evidence="1">Uncharacterized protein</fullName>
    </submittedName>
</protein>
<dbReference type="EMBL" id="JUFX02000099">
    <property type="protein sequence ID" value="KPH87829.1"/>
    <property type="molecule type" value="Genomic_DNA"/>
</dbReference>
<comment type="caution">
    <text evidence="1">The sequence shown here is derived from an EMBL/GenBank/DDBJ whole genome shotgun (WGS) entry which is preliminary data.</text>
</comment>
<sequence length="295" mass="31656">MDDATGIHRYGLALDERLKVCPGNTGDFPDFGTPSFPVTSRGVAFKMRGLTDLDPIGLLFDPLARAHGILQAHGVGKVGVAEQGKGFVADACRETRKILKPQPEHAVQAASHGQLPVHAVRDVGGEFIVEKMERRVAAACLELEDLLGGAVEAGAKKLGHDAATGRDHDLAQSGQRIRGILQRGQRDDENAAVQHHIAHIDVGRLGAEDMPETDAKLREDPGEIHLGVAMLLARFVFFLFIPRQRGIIPRQFTQIGLGRIEDIVGNFGNADLNGVIGAGIADQEYAMPGQRADPA</sequence>
<reference evidence="1 2" key="1">
    <citation type="submission" date="2015-07" db="EMBL/GenBank/DDBJ databases">
        <title>Draft Genome Sequence of Komagataeibacter intermedius Strain AF2, Isolated from Kombucha Tea.</title>
        <authorList>
            <person name="Santos R.A."/>
            <person name="Berretta A.A."/>
            <person name="Barud H.S."/>
            <person name="Ribeiro S.J."/>
            <person name="Gonzalez-Garcia L.N."/>
            <person name="Zucchi T.D."/>
            <person name="Goldman G.H."/>
            <person name="Riano-Pachon D.M."/>
        </authorList>
    </citation>
    <scope>NUCLEOTIDE SEQUENCE [LARGE SCALE GENOMIC DNA]</scope>
    <source>
        <strain evidence="1 2">AF2</strain>
    </source>
</reference>
<dbReference type="AlphaFoldDB" id="A0A0N1N479"/>
<accession>A0A0N1N479</accession>
<name>A0A0N1N479_9PROT</name>
<evidence type="ECO:0000313" key="2">
    <source>
        <dbReference type="Proteomes" id="UP000031553"/>
    </source>
</evidence>
<gene>
    <name evidence="1" type="ORF">GLUCOINTEAF2_0204063</name>
</gene>
<evidence type="ECO:0000313" key="1">
    <source>
        <dbReference type="EMBL" id="KPH87829.1"/>
    </source>
</evidence>
<organism evidence="1 2">
    <name type="scientific">Komagataeibacter intermedius AF2</name>
    <dbReference type="NCBI Taxonomy" id="1458464"/>
    <lineage>
        <taxon>Bacteria</taxon>
        <taxon>Pseudomonadati</taxon>
        <taxon>Pseudomonadota</taxon>
        <taxon>Alphaproteobacteria</taxon>
        <taxon>Acetobacterales</taxon>
        <taxon>Acetobacteraceae</taxon>
        <taxon>Komagataeibacter</taxon>
    </lineage>
</organism>